<name>A0A2C9W8G8_MANES</name>
<evidence type="ECO:0000313" key="1">
    <source>
        <dbReference type="EMBL" id="OAY55727.1"/>
    </source>
</evidence>
<dbReference type="AlphaFoldDB" id="A0A2C9W8G8"/>
<sequence>MKEYGGSLIRDCKDNWTVKELYQPPVSAEKQKTRRCIFTFGLPVNDARIKNKKPGAFCSLECREGQMDLDVFEKEIAKATSVRLQIAGKLFTKDVHKLGFHC</sequence>
<organism evidence="1">
    <name type="scientific">Manihot esculenta</name>
    <name type="common">Cassava</name>
    <name type="synonym">Jatropha manihot</name>
    <dbReference type="NCBI Taxonomy" id="3983"/>
    <lineage>
        <taxon>Eukaryota</taxon>
        <taxon>Viridiplantae</taxon>
        <taxon>Streptophyta</taxon>
        <taxon>Embryophyta</taxon>
        <taxon>Tracheophyta</taxon>
        <taxon>Spermatophyta</taxon>
        <taxon>Magnoliopsida</taxon>
        <taxon>eudicotyledons</taxon>
        <taxon>Gunneridae</taxon>
        <taxon>Pentapetalae</taxon>
        <taxon>rosids</taxon>
        <taxon>fabids</taxon>
        <taxon>Malpighiales</taxon>
        <taxon>Euphorbiaceae</taxon>
        <taxon>Crotonoideae</taxon>
        <taxon>Manihoteae</taxon>
        <taxon>Manihot</taxon>
    </lineage>
</organism>
<reference evidence="1" key="1">
    <citation type="submission" date="2016-02" db="EMBL/GenBank/DDBJ databases">
        <title>WGS assembly of Manihot esculenta.</title>
        <authorList>
            <person name="Bredeson J.V."/>
            <person name="Prochnik S.E."/>
            <person name="Lyons J.B."/>
            <person name="Schmutz J."/>
            <person name="Grimwood J."/>
            <person name="Vrebalov J."/>
            <person name="Bart R.S."/>
            <person name="Amuge T."/>
            <person name="Ferguson M.E."/>
            <person name="Green R."/>
            <person name="Putnam N."/>
            <person name="Stites J."/>
            <person name="Rounsley S."/>
            <person name="Rokhsar D.S."/>
        </authorList>
    </citation>
    <scope>NUCLEOTIDE SEQUENCE [LARGE SCALE GENOMIC DNA]</scope>
    <source>
        <tissue evidence="1">Leaf</tissue>
    </source>
</reference>
<gene>
    <name evidence="1" type="ORF">MANES_03G175700</name>
</gene>
<dbReference type="EMBL" id="CM004389">
    <property type="protein sequence ID" value="OAY55727.1"/>
    <property type="molecule type" value="Genomic_DNA"/>
</dbReference>
<protein>
    <submittedName>
        <fullName evidence="1">Uncharacterized protein</fullName>
    </submittedName>
</protein>
<accession>A0A2C9W8G8</accession>
<proteinExistence type="predicted"/>